<dbReference type="GeneID" id="73469634"/>
<dbReference type="AlphaFoldDB" id="A0A8J5QC16"/>
<evidence type="ECO:0000313" key="2">
    <source>
        <dbReference type="EMBL" id="KAG7663584.1"/>
    </source>
</evidence>
<evidence type="ECO:0000259" key="1">
    <source>
        <dbReference type="PROSITE" id="PS50181"/>
    </source>
</evidence>
<organism evidence="2 3">
    <name type="scientific">[Candida] subhashii</name>
    <dbReference type="NCBI Taxonomy" id="561895"/>
    <lineage>
        <taxon>Eukaryota</taxon>
        <taxon>Fungi</taxon>
        <taxon>Dikarya</taxon>
        <taxon>Ascomycota</taxon>
        <taxon>Saccharomycotina</taxon>
        <taxon>Pichiomycetes</taxon>
        <taxon>Debaryomycetaceae</taxon>
        <taxon>Spathaspora</taxon>
    </lineage>
</organism>
<evidence type="ECO:0000313" key="3">
    <source>
        <dbReference type="Proteomes" id="UP000694255"/>
    </source>
</evidence>
<reference evidence="2 3" key="1">
    <citation type="journal article" date="2021" name="DNA Res.">
        <title>Genome analysis of Candida subhashii reveals its hybrid nature and dual mitochondrial genome conformations.</title>
        <authorList>
            <person name="Mixao V."/>
            <person name="Hegedusova E."/>
            <person name="Saus E."/>
            <person name="Pryszcz L.P."/>
            <person name="Cillingova A."/>
            <person name="Nosek J."/>
            <person name="Gabaldon T."/>
        </authorList>
    </citation>
    <scope>NUCLEOTIDE SEQUENCE [LARGE SCALE GENOMIC DNA]</scope>
    <source>
        <strain evidence="2 3">CBS 10753</strain>
    </source>
</reference>
<dbReference type="RefSeq" id="XP_049263816.1">
    <property type="nucleotide sequence ID" value="XM_049406624.1"/>
</dbReference>
<accession>A0A8J5QC16</accession>
<protein>
    <recommendedName>
        <fullName evidence="1">F-box domain-containing protein</fullName>
    </recommendedName>
</protein>
<keyword evidence="3" id="KW-1185">Reference proteome</keyword>
<gene>
    <name evidence="2" type="ORF">J8A68_002833</name>
</gene>
<dbReference type="PROSITE" id="PS50181">
    <property type="entry name" value="FBOX"/>
    <property type="match status" value="1"/>
</dbReference>
<name>A0A8J5QC16_9ASCO</name>
<comment type="caution">
    <text evidence="2">The sequence shown here is derived from an EMBL/GenBank/DDBJ whole genome shotgun (WGS) entry which is preliminary data.</text>
</comment>
<dbReference type="EMBL" id="JAGSYN010000125">
    <property type="protein sequence ID" value="KAG7663584.1"/>
    <property type="molecule type" value="Genomic_DNA"/>
</dbReference>
<feature type="domain" description="F-box" evidence="1">
    <location>
        <begin position="23"/>
        <end position="74"/>
    </location>
</feature>
<dbReference type="InterPro" id="IPR001810">
    <property type="entry name" value="F-box_dom"/>
</dbReference>
<proteinExistence type="predicted"/>
<dbReference type="Pfam" id="PF00646">
    <property type="entry name" value="F-box"/>
    <property type="match status" value="1"/>
</dbReference>
<sequence>MEFGFEQLQHLSVSPDKNNNKKPGGILLLPDDILFIILEHLNQVDTFHLSLTHSHFTTACKVKLFRSIYVYQKAKARSVINIPKKLYTPFYMNHSIISSDKFGDMISSAKRKPEFLKEIMFDNEKFISVEGLGAITRIFPNCQIVFCDLCVTSDEIKKWVAKTQRTSPSKYHWVVDSNEPFPDKYIPWVKHLYVSSLENGAEFSKFKQLETMKIVHAPWTLEPFQLAVKDLIFSMGPESDELLECLDLSKITRMSVYSDYTGSDFVQSFFPHARKFTSLKVLQLKFMMTASRRFICALPRDSLREIHLGGLFDEYKTPEFKAAISHHKNSLKVLGLEASDEKGYRKGCSYWKTNLDSHGEKDFTRGLKDVLSIKIADYPLLELVVGARQVLVVDRSRKQPRVIPLEFHKVIKTRFMSPKVVKLSF</sequence>
<dbReference type="OrthoDB" id="4016968at2759"/>
<dbReference type="Proteomes" id="UP000694255">
    <property type="component" value="Unassembled WGS sequence"/>
</dbReference>